<feature type="transmembrane region" description="Helical" evidence="1">
    <location>
        <begin position="236"/>
        <end position="257"/>
    </location>
</feature>
<feature type="domain" description="Pyridoxamine 5'-phosphate oxidase N-terminal" evidence="2">
    <location>
        <begin position="10"/>
        <end position="112"/>
    </location>
</feature>
<dbReference type="InterPro" id="IPR012349">
    <property type="entry name" value="Split_barrel_FMN-bd"/>
</dbReference>
<comment type="caution">
    <text evidence="3">The sequence shown here is derived from an EMBL/GenBank/DDBJ whole genome shotgun (WGS) entry which is preliminary data.</text>
</comment>
<protein>
    <recommendedName>
        <fullName evidence="2">Pyridoxamine 5'-phosphate oxidase N-terminal domain-containing protein</fullName>
    </recommendedName>
</protein>
<gene>
    <name evidence="3" type="ORF">EMPS_04592</name>
</gene>
<evidence type="ECO:0000313" key="4">
    <source>
        <dbReference type="Proteomes" id="UP000827284"/>
    </source>
</evidence>
<keyword evidence="1" id="KW-1133">Transmembrane helix</keyword>
<dbReference type="PANTHER" id="PTHR39336">
    <property type="entry name" value="PYRIDOXAMINE PHOSPHATE OXIDASE FAMILY PROTEIN (AFU_ORTHOLOGUE AFUA_6G11440)"/>
    <property type="match status" value="1"/>
</dbReference>
<proteinExistence type="predicted"/>
<sequence length="258" mass="28807">MGKTYDSINDSLAAWIRKQHLFFCATAPMSAEGTVNTSPKGYDSFRILNPNRVCYLDLTGSGNETLSHLQENGRITFLFMEFEKAPRILRLFGQGHFVRVDTPEFEELYRDRFEPKPDDDEGASGKDFGLDRASQIRGIIVADIHKVATSCGWGIPYYEFKGERPTLKNFWGKRTREELGQFWRMANTESLDGLPGFRHELMGPEFAPTEETESKARRAKTKSGWLSSGPLQTMSLVLGSSALVAAGFSAGIAASVFL</sequence>
<dbReference type="Gene3D" id="2.30.110.10">
    <property type="entry name" value="Electron Transport, Fmn-binding Protein, Chain A"/>
    <property type="match status" value="1"/>
</dbReference>
<reference evidence="3" key="2">
    <citation type="journal article" date="2022" name="Microbiol. Resour. Announc.">
        <title>Whole-Genome Sequence of Entomortierella parvispora E1425, a Mucoromycotan Fungus Associated with Burkholderiaceae-Related Endosymbiotic Bacteria.</title>
        <authorList>
            <person name="Herlambang A."/>
            <person name="Guo Y."/>
            <person name="Takashima Y."/>
            <person name="Narisawa K."/>
            <person name="Ohta H."/>
            <person name="Nishizawa T."/>
        </authorList>
    </citation>
    <scope>NUCLEOTIDE SEQUENCE</scope>
    <source>
        <strain evidence="3">E1425</strain>
    </source>
</reference>
<dbReference type="OrthoDB" id="539398at2759"/>
<dbReference type="AlphaFoldDB" id="A0A9P3LVY9"/>
<dbReference type="EMBL" id="BQFW01000006">
    <property type="protein sequence ID" value="GJJ72235.1"/>
    <property type="molecule type" value="Genomic_DNA"/>
</dbReference>
<keyword evidence="1" id="KW-0812">Transmembrane</keyword>
<dbReference type="Proteomes" id="UP000827284">
    <property type="component" value="Unassembled WGS sequence"/>
</dbReference>
<dbReference type="SUPFAM" id="SSF50475">
    <property type="entry name" value="FMN-binding split barrel"/>
    <property type="match status" value="1"/>
</dbReference>
<dbReference type="InterPro" id="IPR011576">
    <property type="entry name" value="Pyridox_Oxase_N"/>
</dbReference>
<dbReference type="PANTHER" id="PTHR39336:SF1">
    <property type="entry name" value="PYRIDOXAMINE PHOSPHATE OXIDASE FAMILY PROTEIN (AFU_ORTHOLOGUE AFUA_6G11440)"/>
    <property type="match status" value="1"/>
</dbReference>
<reference evidence="3" key="1">
    <citation type="submission" date="2021-11" db="EMBL/GenBank/DDBJ databases">
        <authorList>
            <person name="Herlambang A."/>
            <person name="Guo Y."/>
            <person name="Takashima Y."/>
            <person name="Nishizawa T."/>
        </authorList>
    </citation>
    <scope>NUCLEOTIDE SEQUENCE</scope>
    <source>
        <strain evidence="3">E1425</strain>
    </source>
</reference>
<accession>A0A9P3LVY9</accession>
<keyword evidence="4" id="KW-1185">Reference proteome</keyword>
<evidence type="ECO:0000259" key="2">
    <source>
        <dbReference type="Pfam" id="PF01243"/>
    </source>
</evidence>
<dbReference type="Pfam" id="PF01243">
    <property type="entry name" value="PNPOx_N"/>
    <property type="match status" value="1"/>
</dbReference>
<name>A0A9P3LVY9_9FUNG</name>
<evidence type="ECO:0000313" key="3">
    <source>
        <dbReference type="EMBL" id="GJJ72235.1"/>
    </source>
</evidence>
<evidence type="ECO:0000256" key="1">
    <source>
        <dbReference type="SAM" id="Phobius"/>
    </source>
</evidence>
<keyword evidence="1" id="KW-0472">Membrane</keyword>
<organism evidence="3 4">
    <name type="scientific">Entomortierella parvispora</name>
    <dbReference type="NCBI Taxonomy" id="205924"/>
    <lineage>
        <taxon>Eukaryota</taxon>
        <taxon>Fungi</taxon>
        <taxon>Fungi incertae sedis</taxon>
        <taxon>Mucoromycota</taxon>
        <taxon>Mortierellomycotina</taxon>
        <taxon>Mortierellomycetes</taxon>
        <taxon>Mortierellales</taxon>
        <taxon>Mortierellaceae</taxon>
        <taxon>Entomortierella</taxon>
    </lineage>
</organism>